<dbReference type="InterPro" id="IPR021957">
    <property type="entry name" value="DUF3574"/>
</dbReference>
<evidence type="ECO:0008006" key="3">
    <source>
        <dbReference type="Google" id="ProtNLM"/>
    </source>
</evidence>
<sequence length="158" mass="17430">MALFRGRRPLVLASIALAAVYAVGAPFAGAVFAGAVGPVAAHASEPKAAQPFMETHLFFGTGRHNGAPPITDDQFRDFLQTYVTPRFPSGFTFLTGNGQWRDRQGSINQERSHELIVLYPRAEAQQRSADIEEIRSTYTRLYELESVGRADVEVRADF</sequence>
<dbReference type="EMBL" id="BNBD01000010">
    <property type="protein sequence ID" value="GHF58780.1"/>
    <property type="molecule type" value="Genomic_DNA"/>
</dbReference>
<reference evidence="1" key="2">
    <citation type="submission" date="2020-09" db="EMBL/GenBank/DDBJ databases">
        <authorList>
            <person name="Sun Q."/>
            <person name="Ohkuma M."/>
        </authorList>
    </citation>
    <scope>NUCLEOTIDE SEQUENCE</scope>
    <source>
        <strain evidence="1">JCM 4059</strain>
    </source>
</reference>
<evidence type="ECO:0000313" key="2">
    <source>
        <dbReference type="Proteomes" id="UP000638313"/>
    </source>
</evidence>
<reference evidence="1" key="1">
    <citation type="journal article" date="2014" name="Int. J. Syst. Evol. Microbiol.">
        <title>Complete genome sequence of Corynebacterium casei LMG S-19264T (=DSM 44701T), isolated from a smear-ripened cheese.</title>
        <authorList>
            <consortium name="US DOE Joint Genome Institute (JGI-PGF)"/>
            <person name="Walter F."/>
            <person name="Albersmeier A."/>
            <person name="Kalinowski J."/>
            <person name="Ruckert C."/>
        </authorList>
    </citation>
    <scope>NUCLEOTIDE SEQUENCE</scope>
    <source>
        <strain evidence="1">JCM 4059</strain>
    </source>
</reference>
<dbReference type="Pfam" id="PF12098">
    <property type="entry name" value="DUF3574"/>
    <property type="match status" value="1"/>
</dbReference>
<proteinExistence type="predicted"/>
<gene>
    <name evidence="1" type="ORF">GCM10010218_45140</name>
</gene>
<dbReference type="AlphaFoldDB" id="A0A919B6I7"/>
<dbReference type="Proteomes" id="UP000638313">
    <property type="component" value="Unassembled WGS sequence"/>
</dbReference>
<comment type="caution">
    <text evidence="1">The sequence shown here is derived from an EMBL/GenBank/DDBJ whole genome shotgun (WGS) entry which is preliminary data.</text>
</comment>
<evidence type="ECO:0000313" key="1">
    <source>
        <dbReference type="EMBL" id="GHF58780.1"/>
    </source>
</evidence>
<dbReference type="RefSeq" id="WP_190131489.1">
    <property type="nucleotide sequence ID" value="NZ_BNBD01000010.1"/>
</dbReference>
<keyword evidence="2" id="KW-1185">Reference proteome</keyword>
<accession>A0A919B6I7</accession>
<name>A0A919B6I7_9ACTN</name>
<organism evidence="1 2">
    <name type="scientific">Streptomyces mashuensis</name>
    <dbReference type="NCBI Taxonomy" id="33904"/>
    <lineage>
        <taxon>Bacteria</taxon>
        <taxon>Bacillati</taxon>
        <taxon>Actinomycetota</taxon>
        <taxon>Actinomycetes</taxon>
        <taxon>Kitasatosporales</taxon>
        <taxon>Streptomycetaceae</taxon>
        <taxon>Streptomyces</taxon>
    </lineage>
</organism>
<protein>
    <recommendedName>
        <fullName evidence="3">DUF3574 domain-containing protein</fullName>
    </recommendedName>
</protein>